<keyword evidence="3" id="KW-1185">Reference proteome</keyword>
<keyword evidence="1" id="KW-0812">Transmembrane</keyword>
<protein>
    <submittedName>
        <fullName evidence="2">Uncharacterized protein</fullName>
    </submittedName>
</protein>
<dbReference type="InParanoid" id="V4SGS9"/>
<gene>
    <name evidence="2" type="ORF">CICLE_v10029759mg</name>
</gene>
<feature type="transmembrane region" description="Helical" evidence="1">
    <location>
        <begin position="15"/>
        <end position="39"/>
    </location>
</feature>
<keyword evidence="1" id="KW-1133">Transmembrane helix</keyword>
<evidence type="ECO:0000313" key="3">
    <source>
        <dbReference type="Proteomes" id="UP000030687"/>
    </source>
</evidence>
<keyword evidence="1" id="KW-0472">Membrane</keyword>
<dbReference type="EMBL" id="KI536978">
    <property type="protein sequence ID" value="ESR36206.1"/>
    <property type="molecule type" value="Genomic_DNA"/>
</dbReference>
<dbReference type="Gramene" id="ESR36206">
    <property type="protein sequence ID" value="ESR36206"/>
    <property type="gene ID" value="CICLE_v10029759mg"/>
</dbReference>
<accession>V4SGS9</accession>
<organism evidence="2 3">
    <name type="scientific">Citrus clementina</name>
    <name type="common">Clementine</name>
    <name type="synonym">Citrus deliciosa x Citrus sinensis</name>
    <dbReference type="NCBI Taxonomy" id="85681"/>
    <lineage>
        <taxon>Eukaryota</taxon>
        <taxon>Viridiplantae</taxon>
        <taxon>Streptophyta</taxon>
        <taxon>Embryophyta</taxon>
        <taxon>Tracheophyta</taxon>
        <taxon>Spermatophyta</taxon>
        <taxon>Magnoliopsida</taxon>
        <taxon>eudicotyledons</taxon>
        <taxon>Gunneridae</taxon>
        <taxon>Pentapetalae</taxon>
        <taxon>rosids</taxon>
        <taxon>malvids</taxon>
        <taxon>Sapindales</taxon>
        <taxon>Rutaceae</taxon>
        <taxon>Aurantioideae</taxon>
        <taxon>Citrus</taxon>
    </lineage>
</organism>
<reference evidence="2 3" key="1">
    <citation type="submission" date="2013-10" db="EMBL/GenBank/DDBJ databases">
        <authorList>
            <consortium name="International Citrus Genome Consortium"/>
            <person name="Jenkins J."/>
            <person name="Schmutz J."/>
            <person name="Prochnik S."/>
            <person name="Rokhsar D."/>
            <person name="Gmitter F."/>
            <person name="Ollitrault P."/>
            <person name="Machado M."/>
            <person name="Talon M."/>
            <person name="Wincker P."/>
            <person name="Jaillon O."/>
            <person name="Morgante M."/>
        </authorList>
    </citation>
    <scope>NUCLEOTIDE SEQUENCE</scope>
    <source>
        <strain evidence="3">cv. Clemenules</strain>
    </source>
</reference>
<evidence type="ECO:0000256" key="1">
    <source>
        <dbReference type="SAM" id="Phobius"/>
    </source>
</evidence>
<name>V4SGS9_CITCL</name>
<dbReference type="KEGG" id="cic:CICLE_v10029759mg"/>
<sequence length="66" mass="7757">MTFGQHFLVKTHNILHFWILTVAVYQILQLSTSYLHLLLSIEENSSRAPLIMTYNDVARKDENYDC</sequence>
<dbReference type="Proteomes" id="UP000030687">
    <property type="component" value="Unassembled WGS sequence"/>
</dbReference>
<evidence type="ECO:0000313" key="2">
    <source>
        <dbReference type="EMBL" id="ESR36206.1"/>
    </source>
</evidence>
<proteinExistence type="predicted"/>
<dbReference type="AlphaFoldDB" id="V4SGS9"/>